<keyword evidence="10 13" id="KW-0503">Monooxygenase</keyword>
<evidence type="ECO:0000256" key="10">
    <source>
        <dbReference type="ARBA" id="ARBA00023033"/>
    </source>
</evidence>
<evidence type="ECO:0000256" key="5">
    <source>
        <dbReference type="ARBA" id="ARBA00022692"/>
    </source>
</evidence>
<evidence type="ECO:0008006" key="15">
    <source>
        <dbReference type="Google" id="ProtNLM"/>
    </source>
</evidence>
<dbReference type="InterPro" id="IPR002401">
    <property type="entry name" value="Cyt_P450_E_grp-I"/>
</dbReference>
<dbReference type="AlphaFoldDB" id="A0A368QT71"/>
<keyword evidence="7" id="KW-1133">Transmembrane helix</keyword>
<accession>A0A368QT71</accession>
<dbReference type="GO" id="GO:0005506">
    <property type="term" value="F:iron ion binding"/>
    <property type="evidence" value="ECO:0007669"/>
    <property type="project" value="InterPro"/>
</dbReference>
<dbReference type="InterPro" id="IPR052306">
    <property type="entry name" value="CYP450_71D"/>
</dbReference>
<dbReference type="PANTHER" id="PTHR47953:SF19">
    <property type="entry name" value="OS06G0641600 PROTEIN"/>
    <property type="match status" value="1"/>
</dbReference>
<dbReference type="Pfam" id="PF00067">
    <property type="entry name" value="p450"/>
    <property type="match status" value="1"/>
</dbReference>
<dbReference type="InterPro" id="IPR017972">
    <property type="entry name" value="Cyt_P450_CS"/>
</dbReference>
<reference evidence="14" key="2">
    <citation type="submission" date="2015-07" db="EMBL/GenBank/DDBJ databases">
        <authorList>
            <person name="Noorani M."/>
        </authorList>
    </citation>
    <scope>NUCLEOTIDE SEQUENCE</scope>
    <source>
        <strain evidence="14">Yugu1</strain>
    </source>
</reference>
<evidence type="ECO:0000256" key="1">
    <source>
        <dbReference type="ARBA" id="ARBA00001971"/>
    </source>
</evidence>
<gene>
    <name evidence="14" type="ORF">SETIT_4G115400v2</name>
</gene>
<dbReference type="EMBL" id="CM003531">
    <property type="protein sequence ID" value="RCV21155.1"/>
    <property type="molecule type" value="Genomic_DNA"/>
</dbReference>
<evidence type="ECO:0000256" key="2">
    <source>
        <dbReference type="ARBA" id="ARBA00004167"/>
    </source>
</evidence>
<name>A0A368QT71_SETIT</name>
<dbReference type="PRINTS" id="PR00463">
    <property type="entry name" value="EP450I"/>
</dbReference>
<evidence type="ECO:0000256" key="6">
    <source>
        <dbReference type="ARBA" id="ARBA00022723"/>
    </source>
</evidence>
<keyword evidence="4 12" id="KW-0349">Heme</keyword>
<comment type="cofactor">
    <cofactor evidence="1 12">
        <name>heme</name>
        <dbReference type="ChEBI" id="CHEBI:30413"/>
    </cofactor>
</comment>
<dbReference type="FunFam" id="1.10.630.10:FF:000126">
    <property type="entry name" value="Predicted protein"/>
    <property type="match status" value="1"/>
</dbReference>
<keyword evidence="6 12" id="KW-0479">Metal-binding</keyword>
<evidence type="ECO:0000256" key="7">
    <source>
        <dbReference type="ARBA" id="ARBA00022989"/>
    </source>
</evidence>
<reference evidence="14" key="1">
    <citation type="journal article" date="2012" name="Nat. Biotechnol.">
        <title>Reference genome sequence of the model plant Setaria.</title>
        <authorList>
            <person name="Bennetzen J.L."/>
            <person name="Schmutz J."/>
            <person name="Wang H."/>
            <person name="Percifield R."/>
            <person name="Hawkins J."/>
            <person name="Pontaroli A.C."/>
            <person name="Estep M."/>
            <person name="Feng L."/>
            <person name="Vaughn J.N."/>
            <person name="Grimwood J."/>
            <person name="Jenkins J."/>
            <person name="Barry K."/>
            <person name="Lindquist E."/>
            <person name="Hellsten U."/>
            <person name="Deshpande S."/>
            <person name="Wang X."/>
            <person name="Wu X."/>
            <person name="Mitros T."/>
            <person name="Triplett J."/>
            <person name="Yang X."/>
            <person name="Ye C.Y."/>
            <person name="Mauro-Herrera M."/>
            <person name="Wang L."/>
            <person name="Li P."/>
            <person name="Sharma M."/>
            <person name="Sharma R."/>
            <person name="Ronald P.C."/>
            <person name="Panaud O."/>
            <person name="Kellogg E.A."/>
            <person name="Brutnell T.P."/>
            <person name="Doust A.N."/>
            <person name="Tuskan G.A."/>
            <person name="Rokhsar D."/>
            <person name="Devos K.M."/>
        </authorList>
    </citation>
    <scope>NUCLEOTIDE SEQUENCE [LARGE SCALE GENOMIC DNA]</scope>
    <source>
        <strain evidence="14">Yugu1</strain>
    </source>
</reference>
<evidence type="ECO:0000256" key="3">
    <source>
        <dbReference type="ARBA" id="ARBA00010617"/>
    </source>
</evidence>
<comment type="similarity">
    <text evidence="3 13">Belongs to the cytochrome P450 family.</text>
</comment>
<evidence type="ECO:0000256" key="9">
    <source>
        <dbReference type="ARBA" id="ARBA00023004"/>
    </source>
</evidence>
<dbReference type="InterPro" id="IPR036396">
    <property type="entry name" value="Cyt_P450_sf"/>
</dbReference>
<dbReference type="PRINTS" id="PR00385">
    <property type="entry name" value="P450"/>
</dbReference>
<sequence>MYLRLGELHAVVVSSADAAREVVREHDANFATRAMTAAVRATVGDKVGIVLSPHSVMWRRLRRICTAELLSARRVRSFRSVREDEAARLASAIATGERQLINVSELVSRFVSDTVLRAIMGERFRWRDEFMATLAKAMTRGAEFGAADLFPSSRLLRAVNGAVRESRALNARLFELVDRAIDQRRGRKAGADAEDVGADDARDCLLDVLLRLQEHDDDLDCPLTMATVKAVILDMFGTGTSTTSTTIQWAMLELMKNPKMMRKAQLEIRHALRCKSRVTEDDLINLKYLKLVIKETLRLHPPTSVLFPKASQECCKILGYDVAEGMLMIMNVWAINRDPKYWVDAEVFKPERFEGTSVDFRGIDFQFLPFGGGRRMCPGMTLAHANIELALATLLHHFDWQLPHGVTPNEVDMAEKFGVDVHPKRDVYLCPVLVVPPEMES</sequence>
<dbReference type="PANTHER" id="PTHR47953">
    <property type="entry name" value="OS08G0105600 PROTEIN"/>
    <property type="match status" value="1"/>
</dbReference>
<dbReference type="GO" id="GO:0004497">
    <property type="term" value="F:monooxygenase activity"/>
    <property type="evidence" value="ECO:0007669"/>
    <property type="project" value="UniProtKB-KW"/>
</dbReference>
<evidence type="ECO:0000256" key="11">
    <source>
        <dbReference type="ARBA" id="ARBA00023136"/>
    </source>
</evidence>
<evidence type="ECO:0000256" key="4">
    <source>
        <dbReference type="ARBA" id="ARBA00022617"/>
    </source>
</evidence>
<keyword evidence="8 13" id="KW-0560">Oxidoreductase</keyword>
<evidence type="ECO:0000313" key="14">
    <source>
        <dbReference type="EMBL" id="RCV21155.1"/>
    </source>
</evidence>
<dbReference type="InterPro" id="IPR001128">
    <property type="entry name" value="Cyt_P450"/>
</dbReference>
<keyword evidence="5" id="KW-0812">Transmembrane</keyword>
<dbReference type="GO" id="GO:0020037">
    <property type="term" value="F:heme binding"/>
    <property type="evidence" value="ECO:0007669"/>
    <property type="project" value="InterPro"/>
</dbReference>
<dbReference type="PROSITE" id="PS00086">
    <property type="entry name" value="CYTOCHROME_P450"/>
    <property type="match status" value="1"/>
</dbReference>
<dbReference type="Gene3D" id="1.10.630.10">
    <property type="entry name" value="Cytochrome P450"/>
    <property type="match status" value="1"/>
</dbReference>
<evidence type="ECO:0000256" key="12">
    <source>
        <dbReference type="PIRSR" id="PIRSR602401-1"/>
    </source>
</evidence>
<feature type="binding site" description="axial binding residue" evidence="12">
    <location>
        <position position="377"/>
    </location>
    <ligand>
        <name>heme</name>
        <dbReference type="ChEBI" id="CHEBI:30413"/>
    </ligand>
    <ligandPart>
        <name>Fe</name>
        <dbReference type="ChEBI" id="CHEBI:18248"/>
    </ligandPart>
</feature>
<dbReference type="SUPFAM" id="SSF48264">
    <property type="entry name" value="Cytochrome P450"/>
    <property type="match status" value="1"/>
</dbReference>
<evidence type="ECO:0000256" key="8">
    <source>
        <dbReference type="ARBA" id="ARBA00023002"/>
    </source>
</evidence>
<dbReference type="OrthoDB" id="641107at2759"/>
<protein>
    <recommendedName>
        <fullName evidence="15">Cytochrome P450</fullName>
    </recommendedName>
</protein>
<keyword evidence="9 12" id="KW-0408">Iron</keyword>
<keyword evidence="11" id="KW-0472">Membrane</keyword>
<comment type="subcellular location">
    <subcellularLocation>
        <location evidence="2">Membrane</location>
        <topology evidence="2">Single-pass membrane protein</topology>
    </subcellularLocation>
</comment>
<proteinExistence type="inferred from homology"/>
<organism evidence="14">
    <name type="scientific">Setaria italica</name>
    <name type="common">Foxtail millet</name>
    <name type="synonym">Panicum italicum</name>
    <dbReference type="NCBI Taxonomy" id="4555"/>
    <lineage>
        <taxon>Eukaryota</taxon>
        <taxon>Viridiplantae</taxon>
        <taxon>Streptophyta</taxon>
        <taxon>Embryophyta</taxon>
        <taxon>Tracheophyta</taxon>
        <taxon>Spermatophyta</taxon>
        <taxon>Magnoliopsida</taxon>
        <taxon>Liliopsida</taxon>
        <taxon>Poales</taxon>
        <taxon>Poaceae</taxon>
        <taxon>PACMAD clade</taxon>
        <taxon>Panicoideae</taxon>
        <taxon>Panicodae</taxon>
        <taxon>Paniceae</taxon>
        <taxon>Cenchrinae</taxon>
        <taxon>Setaria</taxon>
    </lineage>
</organism>
<dbReference type="GO" id="GO:0016020">
    <property type="term" value="C:membrane"/>
    <property type="evidence" value="ECO:0007669"/>
    <property type="project" value="UniProtKB-SubCell"/>
</dbReference>
<dbReference type="STRING" id="4555.A0A368QT71"/>
<dbReference type="GO" id="GO:0016705">
    <property type="term" value="F:oxidoreductase activity, acting on paired donors, with incorporation or reduction of molecular oxygen"/>
    <property type="evidence" value="ECO:0007669"/>
    <property type="project" value="InterPro"/>
</dbReference>
<evidence type="ECO:0000256" key="13">
    <source>
        <dbReference type="RuleBase" id="RU000461"/>
    </source>
</evidence>